<feature type="transmembrane region" description="Helical" evidence="1">
    <location>
        <begin position="185"/>
        <end position="206"/>
    </location>
</feature>
<keyword evidence="1" id="KW-0812">Transmembrane</keyword>
<dbReference type="InterPro" id="IPR046675">
    <property type="entry name" value="DUF6545"/>
</dbReference>
<feature type="transmembrane region" description="Helical" evidence="1">
    <location>
        <begin position="6"/>
        <end position="24"/>
    </location>
</feature>
<dbReference type="Pfam" id="PF20182">
    <property type="entry name" value="DUF6545"/>
    <property type="match status" value="1"/>
</dbReference>
<evidence type="ECO:0000256" key="1">
    <source>
        <dbReference type="SAM" id="Phobius"/>
    </source>
</evidence>
<feature type="transmembrane region" description="Helical" evidence="1">
    <location>
        <begin position="76"/>
        <end position="95"/>
    </location>
</feature>
<comment type="caution">
    <text evidence="3">The sequence shown here is derived from an EMBL/GenBank/DDBJ whole genome shotgun (WGS) entry which is preliminary data.</text>
</comment>
<dbReference type="RefSeq" id="WP_190074195.1">
    <property type="nucleotide sequence ID" value="NZ_BNBM01000017.1"/>
</dbReference>
<evidence type="ECO:0000313" key="4">
    <source>
        <dbReference type="Proteomes" id="UP001486207"/>
    </source>
</evidence>
<feature type="transmembrane region" description="Helical" evidence="1">
    <location>
        <begin position="147"/>
        <end position="173"/>
    </location>
</feature>
<protein>
    <submittedName>
        <fullName evidence="3">DUF6545 domain-containing protein</fullName>
    </submittedName>
</protein>
<sequence>MTSGISDSIGFYACGFILLLVCALKVPALIRRRHDMLLRAACVLLFAAGCLMVLAAPDSIVALNQFTGITNVAAPAVYSTTIAFSGASLLLIINWRPGPLDQTRRASRMCISTYSLALFAVIALFWAGDAPVEQVTLFDVYYANTPYIREMIVLYLVAQGVAMMTASILCWLWSKEVQGSLRAGLLILAPAYLIVVSYDGVRLVAVAARWMGYNLDFLAGDVTRQLAAPASLLGAVGFVVPLAAPRVAEIARTIRQLRQLTPLWRAVRDVSTPGAIRASLPWWRTPPAVLLTGRKTALYDAVHALAPYYDPAVREFAYAAALRGGDDESTAAITAEAAMILAARDRQRTNPDHQLEATEARARRGVDLIPLSMALTSPLVRNLQEHYVPQQKVARHD</sequence>
<evidence type="ECO:0000313" key="3">
    <source>
        <dbReference type="EMBL" id="MER7377138.1"/>
    </source>
</evidence>
<keyword evidence="1" id="KW-0472">Membrane</keyword>
<feature type="domain" description="DUF6545" evidence="2">
    <location>
        <begin position="251"/>
        <end position="361"/>
    </location>
</feature>
<organism evidence="3 4">
    <name type="scientific">Streptomyces lanatus</name>
    <dbReference type="NCBI Taxonomy" id="66900"/>
    <lineage>
        <taxon>Bacteria</taxon>
        <taxon>Bacillati</taxon>
        <taxon>Actinomycetota</taxon>
        <taxon>Actinomycetes</taxon>
        <taxon>Kitasatosporales</taxon>
        <taxon>Streptomycetaceae</taxon>
        <taxon>Streptomyces</taxon>
    </lineage>
</organism>
<feature type="transmembrane region" description="Helical" evidence="1">
    <location>
        <begin position="36"/>
        <end position="56"/>
    </location>
</feature>
<keyword evidence="4" id="KW-1185">Reference proteome</keyword>
<evidence type="ECO:0000259" key="2">
    <source>
        <dbReference type="Pfam" id="PF20182"/>
    </source>
</evidence>
<dbReference type="Proteomes" id="UP001486207">
    <property type="component" value="Unassembled WGS sequence"/>
</dbReference>
<gene>
    <name evidence="3" type="ORF">ABT384_31365</name>
</gene>
<feature type="transmembrane region" description="Helical" evidence="1">
    <location>
        <begin position="226"/>
        <end position="248"/>
    </location>
</feature>
<keyword evidence="1" id="KW-1133">Transmembrane helix</keyword>
<proteinExistence type="predicted"/>
<accession>A0ABV1XZU7</accession>
<reference evidence="3 4" key="1">
    <citation type="submission" date="2024-06" db="EMBL/GenBank/DDBJ databases">
        <title>The Natural Products Discovery Center: Release of the First 8490 Sequenced Strains for Exploring Actinobacteria Biosynthetic Diversity.</title>
        <authorList>
            <person name="Kalkreuter E."/>
            <person name="Kautsar S.A."/>
            <person name="Yang D."/>
            <person name="Bader C.D."/>
            <person name="Teijaro C.N."/>
            <person name="Fluegel L."/>
            <person name="Davis C.M."/>
            <person name="Simpson J.R."/>
            <person name="Lauterbach L."/>
            <person name="Steele A.D."/>
            <person name="Gui C."/>
            <person name="Meng S."/>
            <person name="Li G."/>
            <person name="Viehrig K."/>
            <person name="Ye F."/>
            <person name="Su P."/>
            <person name="Kiefer A.F."/>
            <person name="Nichols A."/>
            <person name="Cepeda A.J."/>
            <person name="Yan W."/>
            <person name="Fan B."/>
            <person name="Jiang Y."/>
            <person name="Adhikari A."/>
            <person name="Zheng C.-J."/>
            <person name="Schuster L."/>
            <person name="Cowan T.M."/>
            <person name="Smanski M.J."/>
            <person name="Chevrette M.G."/>
            <person name="De Carvalho L.P.S."/>
            <person name="Shen B."/>
        </authorList>
    </citation>
    <scope>NUCLEOTIDE SEQUENCE [LARGE SCALE GENOMIC DNA]</scope>
    <source>
        <strain evidence="3 4">NPDC000155</strain>
    </source>
</reference>
<dbReference type="EMBL" id="JBEPFB010000017">
    <property type="protein sequence ID" value="MER7377138.1"/>
    <property type="molecule type" value="Genomic_DNA"/>
</dbReference>
<name>A0ABV1XZU7_9ACTN</name>
<feature type="transmembrane region" description="Helical" evidence="1">
    <location>
        <begin position="107"/>
        <end position="127"/>
    </location>
</feature>